<dbReference type="GO" id="GO:0005730">
    <property type="term" value="C:nucleolus"/>
    <property type="evidence" value="ECO:0007669"/>
    <property type="project" value="UniProtKB-SubCell"/>
</dbReference>
<organism evidence="7 8">
    <name type="scientific">Cetraspora pellucida</name>
    <dbReference type="NCBI Taxonomy" id="1433469"/>
    <lineage>
        <taxon>Eukaryota</taxon>
        <taxon>Fungi</taxon>
        <taxon>Fungi incertae sedis</taxon>
        <taxon>Mucoromycota</taxon>
        <taxon>Glomeromycotina</taxon>
        <taxon>Glomeromycetes</taxon>
        <taxon>Diversisporales</taxon>
        <taxon>Gigasporaceae</taxon>
        <taxon>Cetraspora</taxon>
    </lineage>
</organism>
<dbReference type="InterPro" id="IPR035979">
    <property type="entry name" value="RBD_domain_sf"/>
</dbReference>
<evidence type="ECO:0000313" key="8">
    <source>
        <dbReference type="Proteomes" id="UP000789759"/>
    </source>
</evidence>
<evidence type="ECO:0000259" key="6">
    <source>
        <dbReference type="PROSITE" id="PS50102"/>
    </source>
</evidence>
<feature type="compositionally biased region" description="Basic and acidic residues" evidence="5">
    <location>
        <begin position="157"/>
        <end position="179"/>
    </location>
</feature>
<dbReference type="Pfam" id="PF00076">
    <property type="entry name" value="RRM_1"/>
    <property type="match status" value="1"/>
</dbReference>
<proteinExistence type="predicted"/>
<evidence type="ECO:0000256" key="1">
    <source>
        <dbReference type="ARBA" id="ARBA00004604"/>
    </source>
</evidence>
<dbReference type="PROSITE" id="PS50102">
    <property type="entry name" value="RRM"/>
    <property type="match status" value="1"/>
</dbReference>
<keyword evidence="2 4" id="KW-0694">RNA-binding</keyword>
<feature type="domain" description="RRM" evidence="6">
    <location>
        <begin position="4"/>
        <end position="71"/>
    </location>
</feature>
<dbReference type="PANTHER" id="PTHR46754">
    <property type="entry name" value="MKI67 FHA DOMAIN-INTERACTING NUCLEOLAR PHOSPHOPROTEIN"/>
    <property type="match status" value="1"/>
</dbReference>
<dbReference type="AlphaFoldDB" id="A0A9N9ANH0"/>
<evidence type="ECO:0000256" key="5">
    <source>
        <dbReference type="SAM" id="MobiDB-lite"/>
    </source>
</evidence>
<feature type="region of interest" description="Disordered" evidence="5">
    <location>
        <begin position="98"/>
        <end position="119"/>
    </location>
</feature>
<dbReference type="OrthoDB" id="21467at2759"/>
<evidence type="ECO:0000256" key="2">
    <source>
        <dbReference type="ARBA" id="ARBA00022884"/>
    </source>
</evidence>
<evidence type="ECO:0000256" key="4">
    <source>
        <dbReference type="PROSITE-ProRule" id="PRU00176"/>
    </source>
</evidence>
<dbReference type="Proteomes" id="UP000789759">
    <property type="component" value="Unassembled WGS sequence"/>
</dbReference>
<gene>
    <name evidence="7" type="ORF">CPELLU_LOCUS4122</name>
</gene>
<feature type="region of interest" description="Disordered" evidence="5">
    <location>
        <begin position="140"/>
        <end position="179"/>
    </location>
</feature>
<comment type="subcellular location">
    <subcellularLocation>
        <location evidence="1">Nucleus</location>
        <location evidence="1">Nucleolus</location>
    </subcellularLocation>
</comment>
<reference evidence="7" key="1">
    <citation type="submission" date="2021-06" db="EMBL/GenBank/DDBJ databases">
        <authorList>
            <person name="Kallberg Y."/>
            <person name="Tangrot J."/>
            <person name="Rosling A."/>
        </authorList>
    </citation>
    <scope>NUCLEOTIDE SEQUENCE</scope>
    <source>
        <strain evidence="7">FL966</strain>
    </source>
</reference>
<dbReference type="CDD" id="cd12307">
    <property type="entry name" value="RRM_NIFK_like"/>
    <property type="match status" value="1"/>
</dbReference>
<feature type="compositionally biased region" description="Basic and acidic residues" evidence="5">
    <location>
        <begin position="98"/>
        <end position="118"/>
    </location>
</feature>
<name>A0A9N9ANH0_9GLOM</name>
<dbReference type="EMBL" id="CAJVQA010002114">
    <property type="protein sequence ID" value="CAG8537131.1"/>
    <property type="molecule type" value="Genomic_DNA"/>
</dbReference>
<keyword evidence="8" id="KW-1185">Reference proteome</keyword>
<evidence type="ECO:0000256" key="3">
    <source>
        <dbReference type="ARBA" id="ARBA00023242"/>
    </source>
</evidence>
<dbReference type="SMART" id="SM00360">
    <property type="entry name" value="RRM"/>
    <property type="match status" value="1"/>
</dbReference>
<dbReference type="Gene3D" id="3.30.70.330">
    <property type="match status" value="1"/>
</dbReference>
<dbReference type="InterPro" id="IPR000504">
    <property type="entry name" value="RRM_dom"/>
</dbReference>
<evidence type="ECO:0000313" key="7">
    <source>
        <dbReference type="EMBL" id="CAG8537131.1"/>
    </source>
</evidence>
<dbReference type="InterPro" id="IPR012677">
    <property type="entry name" value="Nucleotide-bd_a/b_plait_sf"/>
</dbReference>
<sequence length="245" mass="28825">MKRGVIYLGRIPHGFYENEMKSYFSQFGTTGKSKHFAFIEFACDEVAQIVVETMDNYPLCNRLLRCKIVPEEKINPMMWIGANKEFKPKPYIKEIMMKHNKKKTPEEQKKQVDNLLKKESKKRKRLEECGIDYEFPGYRRKTTDKQQSVNSASVESKSSESKPSESKSSESKSSKRERQVYEYNTYTPPRHGYKSNNYYRSPKKLRLNDSNVGITQIGSNIDITQIDIKQYYKESFFEDPWANLI</sequence>
<dbReference type="SUPFAM" id="SSF54928">
    <property type="entry name" value="RNA-binding domain, RBD"/>
    <property type="match status" value="1"/>
</dbReference>
<protein>
    <submittedName>
        <fullName evidence="7">22102_t:CDS:1</fullName>
    </submittedName>
</protein>
<keyword evidence="3" id="KW-0539">Nucleus</keyword>
<comment type="caution">
    <text evidence="7">The sequence shown here is derived from an EMBL/GenBank/DDBJ whole genome shotgun (WGS) entry which is preliminary data.</text>
</comment>
<dbReference type="GO" id="GO:0003723">
    <property type="term" value="F:RNA binding"/>
    <property type="evidence" value="ECO:0007669"/>
    <property type="project" value="UniProtKB-UniRule"/>
</dbReference>
<accession>A0A9N9ANH0</accession>